<proteinExistence type="predicted"/>
<accession>A0A453Q7Z6</accession>
<keyword evidence="2" id="KW-1185">Reference proteome</keyword>
<reference evidence="2" key="1">
    <citation type="journal article" date="2014" name="Science">
        <title>Ancient hybridizations among the ancestral genomes of bread wheat.</title>
        <authorList>
            <consortium name="International Wheat Genome Sequencing Consortium,"/>
            <person name="Marcussen T."/>
            <person name="Sandve S.R."/>
            <person name="Heier L."/>
            <person name="Spannagl M."/>
            <person name="Pfeifer M."/>
            <person name="Jakobsen K.S."/>
            <person name="Wulff B.B."/>
            <person name="Steuernagel B."/>
            <person name="Mayer K.F."/>
            <person name="Olsen O.A."/>
        </authorList>
    </citation>
    <scope>NUCLEOTIDE SEQUENCE [LARGE SCALE GENOMIC DNA]</scope>
    <source>
        <strain evidence="2">cv. AL8/78</strain>
    </source>
</reference>
<dbReference type="Proteomes" id="UP000015105">
    <property type="component" value="Chromosome 6D"/>
</dbReference>
<evidence type="ECO:0000313" key="2">
    <source>
        <dbReference type="Proteomes" id="UP000015105"/>
    </source>
</evidence>
<reference evidence="1" key="4">
    <citation type="submission" date="2019-03" db="UniProtKB">
        <authorList>
            <consortium name="EnsemblPlants"/>
        </authorList>
    </citation>
    <scope>IDENTIFICATION</scope>
</reference>
<dbReference type="Gramene" id="AET6Gv21012300.1">
    <property type="protein sequence ID" value="AET6Gv21012300.1"/>
    <property type="gene ID" value="AET6Gv21012300"/>
</dbReference>
<protein>
    <submittedName>
        <fullName evidence="1">Uncharacterized protein</fullName>
    </submittedName>
</protein>
<evidence type="ECO:0000313" key="1">
    <source>
        <dbReference type="EnsemblPlants" id="AET6Gv21012300.1"/>
    </source>
</evidence>
<organism evidence="1 2">
    <name type="scientific">Aegilops tauschii subsp. strangulata</name>
    <name type="common">Goatgrass</name>
    <dbReference type="NCBI Taxonomy" id="200361"/>
    <lineage>
        <taxon>Eukaryota</taxon>
        <taxon>Viridiplantae</taxon>
        <taxon>Streptophyta</taxon>
        <taxon>Embryophyta</taxon>
        <taxon>Tracheophyta</taxon>
        <taxon>Spermatophyta</taxon>
        <taxon>Magnoliopsida</taxon>
        <taxon>Liliopsida</taxon>
        <taxon>Poales</taxon>
        <taxon>Poaceae</taxon>
        <taxon>BOP clade</taxon>
        <taxon>Pooideae</taxon>
        <taxon>Triticodae</taxon>
        <taxon>Triticeae</taxon>
        <taxon>Triticinae</taxon>
        <taxon>Aegilops</taxon>
    </lineage>
</organism>
<reference evidence="2" key="2">
    <citation type="journal article" date="2017" name="Nat. Plants">
        <title>The Aegilops tauschii genome reveals multiple impacts of transposons.</title>
        <authorList>
            <person name="Zhao G."/>
            <person name="Zou C."/>
            <person name="Li K."/>
            <person name="Wang K."/>
            <person name="Li T."/>
            <person name="Gao L."/>
            <person name="Zhang X."/>
            <person name="Wang H."/>
            <person name="Yang Z."/>
            <person name="Liu X."/>
            <person name="Jiang W."/>
            <person name="Mao L."/>
            <person name="Kong X."/>
            <person name="Jiao Y."/>
            <person name="Jia J."/>
        </authorList>
    </citation>
    <scope>NUCLEOTIDE SEQUENCE [LARGE SCALE GENOMIC DNA]</scope>
    <source>
        <strain evidence="2">cv. AL8/78</strain>
    </source>
</reference>
<name>A0A453Q7Z6_AEGTS</name>
<dbReference type="AlphaFoldDB" id="A0A453Q7Z6"/>
<reference evidence="1" key="5">
    <citation type="journal article" date="2021" name="G3 (Bethesda)">
        <title>Aegilops tauschii genome assembly Aet v5.0 features greater sequence contiguity and improved annotation.</title>
        <authorList>
            <person name="Wang L."/>
            <person name="Zhu T."/>
            <person name="Rodriguez J.C."/>
            <person name="Deal K.R."/>
            <person name="Dubcovsky J."/>
            <person name="McGuire P.E."/>
            <person name="Lux T."/>
            <person name="Spannagl M."/>
            <person name="Mayer K.F.X."/>
            <person name="Baldrich P."/>
            <person name="Meyers B.C."/>
            <person name="Huo N."/>
            <person name="Gu Y.Q."/>
            <person name="Zhou H."/>
            <person name="Devos K.M."/>
            <person name="Bennetzen J.L."/>
            <person name="Unver T."/>
            <person name="Budak H."/>
            <person name="Gulick P.J."/>
            <person name="Galiba G."/>
            <person name="Kalapos B."/>
            <person name="Nelson D.R."/>
            <person name="Li P."/>
            <person name="You F.M."/>
            <person name="Luo M.C."/>
            <person name="Dvorak J."/>
        </authorList>
    </citation>
    <scope>NUCLEOTIDE SEQUENCE [LARGE SCALE GENOMIC DNA]</scope>
    <source>
        <strain evidence="1">cv. AL8/78</strain>
    </source>
</reference>
<sequence length="48" mass="5608">MPPRQSKPQSQQIFSFHLNFTPRQDLTEHENYHLLTCSSVLHLQAGMN</sequence>
<reference evidence="1" key="3">
    <citation type="journal article" date="2017" name="Nature">
        <title>Genome sequence of the progenitor of the wheat D genome Aegilops tauschii.</title>
        <authorList>
            <person name="Luo M.C."/>
            <person name="Gu Y.Q."/>
            <person name="Puiu D."/>
            <person name="Wang H."/>
            <person name="Twardziok S.O."/>
            <person name="Deal K.R."/>
            <person name="Huo N."/>
            <person name="Zhu T."/>
            <person name="Wang L."/>
            <person name="Wang Y."/>
            <person name="McGuire P.E."/>
            <person name="Liu S."/>
            <person name="Long H."/>
            <person name="Ramasamy R.K."/>
            <person name="Rodriguez J.C."/>
            <person name="Van S.L."/>
            <person name="Yuan L."/>
            <person name="Wang Z."/>
            <person name="Xia Z."/>
            <person name="Xiao L."/>
            <person name="Anderson O.D."/>
            <person name="Ouyang S."/>
            <person name="Liang Y."/>
            <person name="Zimin A.V."/>
            <person name="Pertea G."/>
            <person name="Qi P."/>
            <person name="Bennetzen J.L."/>
            <person name="Dai X."/>
            <person name="Dawson M.W."/>
            <person name="Muller H.G."/>
            <person name="Kugler K."/>
            <person name="Rivarola-Duarte L."/>
            <person name="Spannagl M."/>
            <person name="Mayer K.F.X."/>
            <person name="Lu F.H."/>
            <person name="Bevan M.W."/>
            <person name="Leroy P."/>
            <person name="Li P."/>
            <person name="You F.M."/>
            <person name="Sun Q."/>
            <person name="Liu Z."/>
            <person name="Lyons E."/>
            <person name="Wicker T."/>
            <person name="Salzberg S.L."/>
            <person name="Devos K.M."/>
            <person name="Dvorak J."/>
        </authorList>
    </citation>
    <scope>NUCLEOTIDE SEQUENCE [LARGE SCALE GENOMIC DNA]</scope>
    <source>
        <strain evidence="1">cv. AL8/78</strain>
    </source>
</reference>
<dbReference type="EnsemblPlants" id="AET6Gv21012300.1">
    <property type="protein sequence ID" value="AET6Gv21012300.1"/>
    <property type="gene ID" value="AET6Gv21012300"/>
</dbReference>